<dbReference type="RefSeq" id="WP_202092981.1">
    <property type="nucleotide sequence ID" value="NZ_CP061035.1"/>
</dbReference>
<comment type="similarity">
    <text evidence="2">Belongs to the TspO/BZRP family.</text>
</comment>
<accession>A0A974S4C5</accession>
<keyword evidence="3" id="KW-0812">Transmembrane</keyword>
<evidence type="ECO:0000256" key="4">
    <source>
        <dbReference type="ARBA" id="ARBA00022989"/>
    </source>
</evidence>
<evidence type="ECO:0000256" key="2">
    <source>
        <dbReference type="ARBA" id="ARBA00007524"/>
    </source>
</evidence>
<keyword evidence="7" id="KW-1185">Reference proteome</keyword>
<evidence type="ECO:0000313" key="6">
    <source>
        <dbReference type="EMBL" id="QQV76960.1"/>
    </source>
</evidence>
<dbReference type="Gene3D" id="1.20.1260.100">
    <property type="entry name" value="TspO/MBR protein"/>
    <property type="match status" value="1"/>
</dbReference>
<protein>
    <submittedName>
        <fullName evidence="6">Tryptophan-rich sensory protein</fullName>
    </submittedName>
</protein>
<dbReference type="InterPro" id="IPR038330">
    <property type="entry name" value="TspO/MBR-related_sf"/>
</dbReference>
<keyword evidence="4" id="KW-1133">Transmembrane helix</keyword>
<keyword evidence="5" id="KW-0472">Membrane</keyword>
<proteinExistence type="inferred from homology"/>
<dbReference type="PIRSF" id="PIRSF005859">
    <property type="entry name" value="PBR"/>
    <property type="match status" value="1"/>
</dbReference>
<organism evidence="6 7">
    <name type="scientific">Sphingomonas aliaeris</name>
    <dbReference type="NCBI Taxonomy" id="2759526"/>
    <lineage>
        <taxon>Bacteria</taxon>
        <taxon>Pseudomonadati</taxon>
        <taxon>Pseudomonadota</taxon>
        <taxon>Alphaproteobacteria</taxon>
        <taxon>Sphingomonadales</taxon>
        <taxon>Sphingomonadaceae</taxon>
        <taxon>Sphingomonas</taxon>
    </lineage>
</organism>
<dbReference type="InterPro" id="IPR004307">
    <property type="entry name" value="TspO_MBR"/>
</dbReference>
<name>A0A974S4C5_9SPHN</name>
<dbReference type="Proteomes" id="UP000595894">
    <property type="component" value="Chromosome"/>
</dbReference>
<evidence type="ECO:0000256" key="3">
    <source>
        <dbReference type="ARBA" id="ARBA00022692"/>
    </source>
</evidence>
<dbReference type="Pfam" id="PF03073">
    <property type="entry name" value="TspO_MBR"/>
    <property type="match status" value="1"/>
</dbReference>
<dbReference type="GO" id="GO:0016020">
    <property type="term" value="C:membrane"/>
    <property type="evidence" value="ECO:0007669"/>
    <property type="project" value="UniProtKB-SubCell"/>
</dbReference>
<sequence length="177" mass="19019">MADDRQTDGLSPGWAAGLALGAVSLALLAGSRAGPTPDNPNTRRWYRRLRKPNFTPPSAIYPIAWTAIQTGLAYGGYRLLRAEPSPQRTTALALWGTNQIGIGGWTEVFFGRRAPGWGTVASAALGASALEYVVAAEKVDRTASRVGVPLVAWVGFATLLSEEIWRRNDTPNKPTRS</sequence>
<reference evidence="7" key="1">
    <citation type="submission" date="2020-09" db="EMBL/GenBank/DDBJ databases">
        <title>Sphingomonas sp., a new species isolated from pork steak.</title>
        <authorList>
            <person name="Heidler von Heilborn D."/>
        </authorList>
    </citation>
    <scope>NUCLEOTIDE SEQUENCE [LARGE SCALE GENOMIC DNA]</scope>
</reference>
<dbReference type="FunFam" id="1.20.1260.100:FF:000001">
    <property type="entry name" value="translocator protein 2"/>
    <property type="match status" value="1"/>
</dbReference>
<evidence type="ECO:0000256" key="1">
    <source>
        <dbReference type="ARBA" id="ARBA00004141"/>
    </source>
</evidence>
<evidence type="ECO:0000256" key="5">
    <source>
        <dbReference type="ARBA" id="ARBA00023136"/>
    </source>
</evidence>
<dbReference type="EMBL" id="CP061035">
    <property type="protein sequence ID" value="QQV76960.1"/>
    <property type="molecule type" value="Genomic_DNA"/>
</dbReference>
<dbReference type="PANTHER" id="PTHR10057">
    <property type="entry name" value="PERIPHERAL-TYPE BENZODIAZEPINE RECEPTOR"/>
    <property type="match status" value="1"/>
</dbReference>
<comment type="subcellular location">
    <subcellularLocation>
        <location evidence="1">Membrane</location>
        <topology evidence="1">Multi-pass membrane protein</topology>
    </subcellularLocation>
</comment>
<dbReference type="KEGG" id="sari:H5J25_16545"/>
<dbReference type="AlphaFoldDB" id="A0A974S4C5"/>
<evidence type="ECO:0000313" key="7">
    <source>
        <dbReference type="Proteomes" id="UP000595894"/>
    </source>
</evidence>
<gene>
    <name evidence="6" type="ORF">H5J25_16545</name>
</gene>
<dbReference type="CDD" id="cd15904">
    <property type="entry name" value="TSPO_MBR"/>
    <property type="match status" value="1"/>
</dbReference>
<dbReference type="PANTHER" id="PTHR10057:SF0">
    <property type="entry name" value="TRANSLOCATOR PROTEIN"/>
    <property type="match status" value="1"/>
</dbReference>
<dbReference type="GO" id="GO:0033013">
    <property type="term" value="P:tetrapyrrole metabolic process"/>
    <property type="evidence" value="ECO:0007669"/>
    <property type="project" value="UniProtKB-ARBA"/>
</dbReference>